<dbReference type="Proteomes" id="UP000823388">
    <property type="component" value="Chromosome 6K"/>
</dbReference>
<gene>
    <name evidence="12" type="ORF">PVAP13_6KG089800</name>
</gene>
<evidence type="ECO:0000256" key="7">
    <source>
        <dbReference type="ARBA" id="ARBA00023136"/>
    </source>
</evidence>
<dbReference type="InterPro" id="IPR001611">
    <property type="entry name" value="Leu-rich_rpt"/>
</dbReference>
<keyword evidence="2" id="KW-0433">Leucine-rich repeat</keyword>
<keyword evidence="13" id="KW-1185">Reference proteome</keyword>
<evidence type="ECO:0000256" key="8">
    <source>
        <dbReference type="ARBA" id="ARBA00023180"/>
    </source>
</evidence>
<dbReference type="FunFam" id="3.80.10.10:FF:000095">
    <property type="entry name" value="LRR receptor-like serine/threonine-protein kinase GSO1"/>
    <property type="match status" value="1"/>
</dbReference>
<feature type="chain" id="PRO_5035778942" description="Leucine-rich repeat-containing N-terminal plant-type domain-containing protein" evidence="9">
    <location>
        <begin position="18"/>
        <end position="681"/>
    </location>
</feature>
<proteinExistence type="predicted"/>
<evidence type="ECO:0000256" key="4">
    <source>
        <dbReference type="ARBA" id="ARBA00022729"/>
    </source>
</evidence>
<dbReference type="SUPFAM" id="SSF52047">
    <property type="entry name" value="RNI-like"/>
    <property type="match status" value="1"/>
</dbReference>
<dbReference type="PANTHER" id="PTHR48061:SF2">
    <property type="entry name" value="RECEPTOR LIKE PROTEIN 30-LIKE"/>
    <property type="match status" value="1"/>
</dbReference>
<organism evidence="12 13">
    <name type="scientific">Panicum virgatum</name>
    <name type="common">Blackwell switchgrass</name>
    <dbReference type="NCBI Taxonomy" id="38727"/>
    <lineage>
        <taxon>Eukaryota</taxon>
        <taxon>Viridiplantae</taxon>
        <taxon>Streptophyta</taxon>
        <taxon>Embryophyta</taxon>
        <taxon>Tracheophyta</taxon>
        <taxon>Spermatophyta</taxon>
        <taxon>Magnoliopsida</taxon>
        <taxon>Liliopsida</taxon>
        <taxon>Poales</taxon>
        <taxon>Poaceae</taxon>
        <taxon>PACMAD clade</taxon>
        <taxon>Panicoideae</taxon>
        <taxon>Panicodae</taxon>
        <taxon>Paniceae</taxon>
        <taxon>Panicinae</taxon>
        <taxon>Panicum</taxon>
        <taxon>Panicum sect. Hiantes</taxon>
    </lineage>
</organism>
<evidence type="ECO:0000256" key="3">
    <source>
        <dbReference type="ARBA" id="ARBA00022692"/>
    </source>
</evidence>
<evidence type="ECO:0000256" key="2">
    <source>
        <dbReference type="ARBA" id="ARBA00022614"/>
    </source>
</evidence>
<evidence type="ECO:0000256" key="9">
    <source>
        <dbReference type="SAM" id="SignalP"/>
    </source>
</evidence>
<evidence type="ECO:0000313" key="12">
    <source>
        <dbReference type="EMBL" id="KAG2582148.1"/>
    </source>
</evidence>
<dbReference type="Pfam" id="PF00560">
    <property type="entry name" value="LRR_1"/>
    <property type="match status" value="4"/>
</dbReference>
<evidence type="ECO:0000313" key="13">
    <source>
        <dbReference type="Proteomes" id="UP000823388"/>
    </source>
</evidence>
<dbReference type="InterPro" id="IPR013210">
    <property type="entry name" value="LRR_N_plant-typ"/>
</dbReference>
<comment type="subcellular location">
    <subcellularLocation>
        <location evidence="1">Membrane</location>
        <topology evidence="1">Single-pass type I membrane protein</topology>
    </subcellularLocation>
</comment>
<keyword evidence="8" id="KW-0325">Glycoprotein</keyword>
<dbReference type="Pfam" id="PF23598">
    <property type="entry name" value="LRR_14"/>
    <property type="match status" value="1"/>
</dbReference>
<dbReference type="InterPro" id="IPR055414">
    <property type="entry name" value="LRR_R13L4/SHOC2-like"/>
</dbReference>
<reference evidence="12" key="1">
    <citation type="submission" date="2020-05" db="EMBL/GenBank/DDBJ databases">
        <title>WGS assembly of Panicum virgatum.</title>
        <authorList>
            <person name="Lovell J.T."/>
            <person name="Jenkins J."/>
            <person name="Shu S."/>
            <person name="Juenger T.E."/>
            <person name="Schmutz J."/>
        </authorList>
    </citation>
    <scope>NUCLEOTIDE SEQUENCE</scope>
    <source>
        <strain evidence="12">AP13</strain>
    </source>
</reference>
<protein>
    <recommendedName>
        <fullName evidence="14">Leucine-rich repeat-containing N-terminal plant-type domain-containing protein</fullName>
    </recommendedName>
</protein>
<name>A0A8T0RAK8_PANVG</name>
<dbReference type="PANTHER" id="PTHR48061">
    <property type="entry name" value="LEUCINE-RICH REPEAT RECEPTOR PROTEIN KINASE EMS1-LIKE-RELATED"/>
    <property type="match status" value="1"/>
</dbReference>
<keyword evidence="3" id="KW-0812">Transmembrane</keyword>
<comment type="caution">
    <text evidence="12">The sequence shown here is derived from an EMBL/GenBank/DDBJ whole genome shotgun (WGS) entry which is preliminary data.</text>
</comment>
<evidence type="ECO:0000256" key="5">
    <source>
        <dbReference type="ARBA" id="ARBA00022737"/>
    </source>
</evidence>
<dbReference type="Pfam" id="PF08263">
    <property type="entry name" value="LRRNT_2"/>
    <property type="match status" value="1"/>
</dbReference>
<evidence type="ECO:0000256" key="1">
    <source>
        <dbReference type="ARBA" id="ARBA00004479"/>
    </source>
</evidence>
<feature type="domain" description="Disease resistance R13L4/SHOC-2-like LRR" evidence="11">
    <location>
        <begin position="413"/>
        <end position="561"/>
    </location>
</feature>
<evidence type="ECO:0000259" key="10">
    <source>
        <dbReference type="Pfam" id="PF08263"/>
    </source>
</evidence>
<keyword evidence="5" id="KW-0677">Repeat</keyword>
<dbReference type="InterPro" id="IPR032675">
    <property type="entry name" value="LRR_dom_sf"/>
</dbReference>
<dbReference type="SUPFAM" id="SSF52058">
    <property type="entry name" value="L domain-like"/>
    <property type="match status" value="1"/>
</dbReference>
<dbReference type="Gene3D" id="3.80.10.10">
    <property type="entry name" value="Ribonuclease Inhibitor"/>
    <property type="match status" value="5"/>
</dbReference>
<keyword evidence="6" id="KW-1133">Transmembrane helix</keyword>
<evidence type="ECO:0008006" key="14">
    <source>
        <dbReference type="Google" id="ProtNLM"/>
    </source>
</evidence>
<feature type="domain" description="Leucine-rich repeat-containing N-terminal plant-type" evidence="10">
    <location>
        <begin position="44"/>
        <end position="84"/>
    </location>
</feature>
<dbReference type="AlphaFoldDB" id="A0A8T0RAK8"/>
<keyword evidence="4 9" id="KW-0732">Signal</keyword>
<keyword evidence="7" id="KW-0472">Membrane</keyword>
<dbReference type="InterPro" id="IPR046956">
    <property type="entry name" value="RLP23-like"/>
</dbReference>
<sequence length="681" mass="74427">MAFISWALLLFLAQLHALHFTSRAHRADGGGNLTHLPAPFLCHLDQAKALLQLKNSFFFGRSTTTLPSWQDGTDCCLWEGVGCDSSGNVTVLDLNNRGLSSYSLDPSVFSITSLRYLDLSQNDFSGGRWAIRRTVWSENIPATGFENLDLLTHLNLSNSALYGQVPIGIGRLVNLISLDLSGDCYNGIRDMNTCNGLGVPNFDTLLSNLSSLRELYLDGVDLSSSGAGWCTSLATSVPHLEVLSLADCGLSGSIHKTLSRIQSLTVINLQQNHDIPPNRFPEFFMDFINLTELRLSHINFEGWFPSRTFQSKNLRVLDLSNNPDLSGHVPNFSNASCLETLRLHGTNFSSLKLTSYSSFKSLKDLSLDGNLIFVEYLSSLGSLGSLFQLGLVLESASQLKPIFSWIGDHKNLTSLTLVGCNFSMTAPSSVGNFRFLRSLNMVECNLPRTILSAIGNLMDLQTLEIVSCTTHGSLSSSFGNLKNLRNIYIDLCALSGPMTAAIGNLTNLRNMHINGGGFSGPMPAAIGNLTNLRNVLIIDGGFSGTMPSAIGRLTNLKTLEIHDAYIGTIPYAIGQLKQLTWLDLAGCNFSGSIPSSVFNLTKLTKLDLSYNSLRGEILPSIYTLPVLHDLDLSWNQLYGPIREFNKVPPWLVSLDLSRNELSGPIPKTIVQLTRLAHLDVS</sequence>
<dbReference type="EMBL" id="CM029047">
    <property type="protein sequence ID" value="KAG2582148.1"/>
    <property type="molecule type" value="Genomic_DNA"/>
</dbReference>
<accession>A0A8T0RAK8</accession>
<feature type="signal peptide" evidence="9">
    <location>
        <begin position="1"/>
        <end position="17"/>
    </location>
</feature>
<dbReference type="GO" id="GO:0016020">
    <property type="term" value="C:membrane"/>
    <property type="evidence" value="ECO:0007669"/>
    <property type="project" value="UniProtKB-SubCell"/>
</dbReference>
<evidence type="ECO:0000256" key="6">
    <source>
        <dbReference type="ARBA" id="ARBA00022989"/>
    </source>
</evidence>
<evidence type="ECO:0000259" key="11">
    <source>
        <dbReference type="Pfam" id="PF23598"/>
    </source>
</evidence>